<evidence type="ECO:0000256" key="1">
    <source>
        <dbReference type="SAM" id="Phobius"/>
    </source>
</evidence>
<reference evidence="3 4" key="1">
    <citation type="submission" date="2023-03" db="EMBL/GenBank/DDBJ databases">
        <title>Paludisphaera mucosa sp. nov. a novel planctomycete from northern fen.</title>
        <authorList>
            <person name="Ivanova A."/>
        </authorList>
    </citation>
    <scope>NUCLEOTIDE SEQUENCE [LARGE SCALE GENOMIC DNA]</scope>
    <source>
        <strain evidence="3 4">Pla2</strain>
    </source>
</reference>
<name>A0ABT6FKE7_9BACT</name>
<feature type="transmembrane region" description="Helical" evidence="1">
    <location>
        <begin position="12"/>
        <end position="33"/>
    </location>
</feature>
<dbReference type="SUPFAM" id="SSF54523">
    <property type="entry name" value="Pili subunits"/>
    <property type="match status" value="1"/>
</dbReference>
<dbReference type="InterPro" id="IPR012902">
    <property type="entry name" value="N_methyl_site"/>
</dbReference>
<sequence length="312" mass="33169">MVHGRRRVGFTLIEVLVVISIIGILLALLIPAVQAARDMARRASCLNNLKNIGVAIHNHASAQGTFPSGGHGGLDNSLLVQILPYAEQAALYNSINMTFGAPPSNNGTARIMPPGLYLCPSDASRAFSWSVNYAGNLGSPRSWAASPEDRDGGGAFVDRPLAPREIADGLSSTAGVSEWVTGPRSMEEKREDKSKYHLRRVYSDPEADLDAFIRDCRALVDVDLSVMYPSKGQTWTMGPALGSTSYNHIMPPGGHSCEASVAMDASTAGSYHGATNLLFMDGSVRTVKETIAPPTWRAAGTRAGDESGLAID</sequence>
<comment type="caution">
    <text evidence="3">The sequence shown here is derived from an EMBL/GenBank/DDBJ whole genome shotgun (WGS) entry which is preliminary data.</text>
</comment>
<proteinExistence type="predicted"/>
<dbReference type="Gene3D" id="3.30.700.10">
    <property type="entry name" value="Glycoprotein, Type 4 Pilin"/>
    <property type="match status" value="1"/>
</dbReference>
<dbReference type="Pfam" id="PF07596">
    <property type="entry name" value="SBP_bac_10"/>
    <property type="match status" value="1"/>
</dbReference>
<dbReference type="PANTHER" id="PTHR30093">
    <property type="entry name" value="GENERAL SECRETION PATHWAY PROTEIN G"/>
    <property type="match status" value="1"/>
</dbReference>
<dbReference type="EMBL" id="JARRAG010000002">
    <property type="protein sequence ID" value="MDG3008058.1"/>
    <property type="molecule type" value="Genomic_DNA"/>
</dbReference>
<evidence type="ECO:0000313" key="3">
    <source>
        <dbReference type="EMBL" id="MDG3008058.1"/>
    </source>
</evidence>
<dbReference type="RefSeq" id="WP_277864326.1">
    <property type="nucleotide sequence ID" value="NZ_JARRAG010000002.1"/>
</dbReference>
<protein>
    <submittedName>
        <fullName evidence="3">DUF1559 domain-containing protein</fullName>
    </submittedName>
</protein>
<feature type="domain" description="DUF1559" evidence="2">
    <location>
        <begin position="34"/>
        <end position="293"/>
    </location>
</feature>
<evidence type="ECO:0000259" key="2">
    <source>
        <dbReference type="Pfam" id="PF07596"/>
    </source>
</evidence>
<dbReference type="NCBIfam" id="TIGR02532">
    <property type="entry name" value="IV_pilin_GFxxxE"/>
    <property type="match status" value="1"/>
</dbReference>
<keyword evidence="1" id="KW-0812">Transmembrane</keyword>
<dbReference type="InterPro" id="IPR045584">
    <property type="entry name" value="Pilin-like"/>
</dbReference>
<keyword evidence="1" id="KW-0472">Membrane</keyword>
<keyword evidence="4" id="KW-1185">Reference proteome</keyword>
<dbReference type="Pfam" id="PF07963">
    <property type="entry name" value="N_methyl"/>
    <property type="match status" value="1"/>
</dbReference>
<keyword evidence="1" id="KW-1133">Transmembrane helix</keyword>
<gene>
    <name evidence="3" type="ORF">PZE19_30200</name>
</gene>
<organism evidence="3 4">
    <name type="scientific">Paludisphaera mucosa</name>
    <dbReference type="NCBI Taxonomy" id="3030827"/>
    <lineage>
        <taxon>Bacteria</taxon>
        <taxon>Pseudomonadati</taxon>
        <taxon>Planctomycetota</taxon>
        <taxon>Planctomycetia</taxon>
        <taxon>Isosphaerales</taxon>
        <taxon>Isosphaeraceae</taxon>
        <taxon>Paludisphaera</taxon>
    </lineage>
</organism>
<evidence type="ECO:0000313" key="4">
    <source>
        <dbReference type="Proteomes" id="UP001216907"/>
    </source>
</evidence>
<dbReference type="Proteomes" id="UP001216907">
    <property type="component" value="Unassembled WGS sequence"/>
</dbReference>
<dbReference type="PANTHER" id="PTHR30093:SF2">
    <property type="entry name" value="TYPE II SECRETION SYSTEM PROTEIN H"/>
    <property type="match status" value="1"/>
</dbReference>
<dbReference type="InterPro" id="IPR011453">
    <property type="entry name" value="DUF1559"/>
</dbReference>
<accession>A0ABT6FKE7</accession>